<evidence type="ECO:0000256" key="1">
    <source>
        <dbReference type="ARBA" id="ARBA00004571"/>
    </source>
</evidence>
<feature type="short sequence motif" description="TonB C-terminal box" evidence="10">
    <location>
        <begin position="697"/>
        <end position="714"/>
    </location>
</feature>
<dbReference type="InterPro" id="IPR039426">
    <property type="entry name" value="TonB-dep_rcpt-like"/>
</dbReference>
<feature type="chain" id="PRO_5015715020" evidence="13">
    <location>
        <begin position="23"/>
        <end position="714"/>
    </location>
</feature>
<dbReference type="CDD" id="cd01347">
    <property type="entry name" value="ligand_gated_channel"/>
    <property type="match status" value="1"/>
</dbReference>
<comment type="subcellular location">
    <subcellularLocation>
        <location evidence="1 9">Cell outer membrane</location>
        <topology evidence="1 9">Multi-pass membrane protein</topology>
    </subcellularLocation>
</comment>
<organism evidence="16 17">
    <name type="scientific">Acinetobacter defluvii</name>
    <dbReference type="NCBI Taxonomy" id="1871111"/>
    <lineage>
        <taxon>Bacteria</taxon>
        <taxon>Pseudomonadati</taxon>
        <taxon>Pseudomonadota</taxon>
        <taxon>Gammaproteobacteria</taxon>
        <taxon>Moraxellales</taxon>
        <taxon>Moraxellaceae</taxon>
        <taxon>Acinetobacter</taxon>
    </lineage>
</organism>
<keyword evidence="4 9" id="KW-0812">Transmembrane</keyword>
<dbReference type="SUPFAM" id="SSF56935">
    <property type="entry name" value="Porins"/>
    <property type="match status" value="1"/>
</dbReference>
<dbReference type="PROSITE" id="PS52016">
    <property type="entry name" value="TONB_DEPENDENT_REC_3"/>
    <property type="match status" value="1"/>
</dbReference>
<dbReference type="PROSITE" id="PS01156">
    <property type="entry name" value="TONB_DEPENDENT_REC_2"/>
    <property type="match status" value="1"/>
</dbReference>
<dbReference type="OrthoDB" id="9795928at2"/>
<feature type="domain" description="TonB-dependent receptor-like beta-barrel" evidence="14">
    <location>
        <begin position="325"/>
        <end position="684"/>
    </location>
</feature>
<keyword evidence="7 9" id="KW-0472">Membrane</keyword>
<keyword evidence="8 9" id="KW-0998">Cell outer membrane</keyword>
<keyword evidence="6 11" id="KW-0798">TonB box</keyword>
<evidence type="ECO:0000256" key="7">
    <source>
        <dbReference type="ARBA" id="ARBA00023136"/>
    </source>
</evidence>
<dbReference type="GO" id="GO:0044718">
    <property type="term" value="P:siderophore transmembrane transport"/>
    <property type="evidence" value="ECO:0007669"/>
    <property type="project" value="TreeGrafter"/>
</dbReference>
<keyword evidence="5 13" id="KW-0732">Signal</keyword>
<keyword evidence="17" id="KW-1185">Reference proteome</keyword>
<dbReference type="InterPro" id="IPR049843">
    <property type="entry name" value="ZnuD"/>
</dbReference>
<feature type="region of interest" description="Disordered" evidence="12">
    <location>
        <begin position="298"/>
        <end position="333"/>
    </location>
</feature>
<dbReference type="Pfam" id="PF00593">
    <property type="entry name" value="TonB_dep_Rec_b-barrel"/>
    <property type="match status" value="1"/>
</dbReference>
<dbReference type="STRING" id="1871111.GCA_001704615_00400"/>
<dbReference type="RefSeq" id="WP_065994320.1">
    <property type="nucleotide sequence ID" value="NZ_CP029397.2"/>
</dbReference>
<evidence type="ECO:0000256" key="8">
    <source>
        <dbReference type="ARBA" id="ARBA00023237"/>
    </source>
</evidence>
<dbReference type="Proteomes" id="UP000245977">
    <property type="component" value="Chromosome"/>
</dbReference>
<name>A0A2S2FAW8_9GAMM</name>
<evidence type="ECO:0000256" key="12">
    <source>
        <dbReference type="SAM" id="MobiDB-lite"/>
    </source>
</evidence>
<dbReference type="InterPro" id="IPR010917">
    <property type="entry name" value="TonB_rcpt_CS"/>
</dbReference>
<keyword evidence="16" id="KW-0675">Receptor</keyword>
<keyword evidence="2 9" id="KW-0813">Transport</keyword>
<evidence type="ECO:0000256" key="6">
    <source>
        <dbReference type="ARBA" id="ARBA00023077"/>
    </source>
</evidence>
<proteinExistence type="inferred from homology"/>
<evidence type="ECO:0000259" key="15">
    <source>
        <dbReference type="Pfam" id="PF07715"/>
    </source>
</evidence>
<evidence type="ECO:0000313" key="17">
    <source>
        <dbReference type="Proteomes" id="UP000245977"/>
    </source>
</evidence>
<evidence type="ECO:0000256" key="5">
    <source>
        <dbReference type="ARBA" id="ARBA00022729"/>
    </source>
</evidence>
<evidence type="ECO:0000259" key="14">
    <source>
        <dbReference type="Pfam" id="PF00593"/>
    </source>
</evidence>
<dbReference type="GO" id="GO:0009279">
    <property type="term" value="C:cell outer membrane"/>
    <property type="evidence" value="ECO:0007669"/>
    <property type="project" value="UniProtKB-SubCell"/>
</dbReference>
<evidence type="ECO:0000256" key="10">
    <source>
        <dbReference type="PROSITE-ProRule" id="PRU10144"/>
    </source>
</evidence>
<comment type="similarity">
    <text evidence="9 11">Belongs to the TonB-dependent receptor family.</text>
</comment>
<evidence type="ECO:0000256" key="2">
    <source>
        <dbReference type="ARBA" id="ARBA00022448"/>
    </source>
</evidence>
<gene>
    <name evidence="16" type="ORF">DJ533_05645</name>
</gene>
<protein>
    <submittedName>
        <fullName evidence="16">TonB-dependent receptor</fullName>
    </submittedName>
</protein>
<sequence>MSFSKHILALSITAAFAGSVWADDISQPIQNNQSSKDEVQQLEAVTFTAHPLEQSTQDFGVADQTVNRAHLQQSGSTLGEALKQELGVYSNSFGAGSSRPVIRGQEGARVKVTQNATETIDVSSLSPDHAVTVDPQLAEKIDIIRGPSTLLYGAGSVGGLVNVTDSKIPSKMPVNGQEGHVGVRYNSGNDEKLANAGVTVGLGSNVALRVEGLTREANDYISPNYFHEHEDGDFEKERRVGNTFAESDNVNVGLSWIGERGFAGVSYSNRKDKYGLPGHSHEYEACHLHDLKLHCEPHEEDHDHEHKDEHGHDHGHSHGHDHDEHDHEHGAGPWIDLKSERYDFRSELKDPFTGFKKLRAQASYTDYQHDEIEGDEAMTTFKSKGYDGRIELVHNPLAQWEGVWGVQASQQKLDITGEEALFAPNKTQKYSLFGLEHRQFGDVHVELGTRFDHQKIEIDSTQKDYDGNAVSVSGAANWEFIPDYTLSLSASHQQRLPSAQELYSHGGHFATNTYELGDENLDKEKSNNVELGLHYKGDQLSYHVHLYHNWFDNYIYARTLDQYKNFRLIQYSQDEAKFYGTEAAIAYQFNDVYNASLFGDYVRGKIDNKNAPRVPAGRLGTRVTANFDDNWSGSAEYSHVFNQDKFAAYEKETKGYNMVNVGVAYRYPFAYKQEATVYLNANNLLDETVYEHSSFLSSIPQVGRNFVVGINYKF</sequence>
<dbReference type="AlphaFoldDB" id="A0A2S2FAW8"/>
<evidence type="ECO:0000256" key="11">
    <source>
        <dbReference type="RuleBase" id="RU003357"/>
    </source>
</evidence>
<feature type="domain" description="TonB-dependent receptor plug" evidence="15">
    <location>
        <begin position="60"/>
        <end position="159"/>
    </location>
</feature>
<dbReference type="PANTHER" id="PTHR30069:SF40">
    <property type="entry name" value="TONB-DEPENDENT RECEPTOR NMB0964-RELATED"/>
    <property type="match status" value="1"/>
</dbReference>
<evidence type="ECO:0000256" key="9">
    <source>
        <dbReference type="PROSITE-ProRule" id="PRU01360"/>
    </source>
</evidence>
<accession>A0A2S2FAW8</accession>
<reference evidence="16" key="1">
    <citation type="submission" date="2019-08" db="EMBL/GenBank/DDBJ databases">
        <title>The complete genome of Acinetobacter defluvii strain WCHAD010030.</title>
        <authorList>
            <person name="Hu Y."/>
            <person name="Qin J."/>
            <person name="Feng Y."/>
            <person name="Zong Z."/>
        </authorList>
    </citation>
    <scope>NUCLEOTIDE SEQUENCE</scope>
    <source>
        <strain evidence="16">WCHA30</strain>
    </source>
</reference>
<dbReference type="Gene3D" id="2.170.130.10">
    <property type="entry name" value="TonB-dependent receptor, plug domain"/>
    <property type="match status" value="1"/>
</dbReference>
<dbReference type="KEGG" id="adv:DJ533_05645"/>
<dbReference type="GO" id="GO:0015344">
    <property type="term" value="F:siderophore uptake transmembrane transporter activity"/>
    <property type="evidence" value="ECO:0007669"/>
    <property type="project" value="TreeGrafter"/>
</dbReference>
<feature type="signal peptide" evidence="13">
    <location>
        <begin position="1"/>
        <end position="22"/>
    </location>
</feature>
<dbReference type="Pfam" id="PF07715">
    <property type="entry name" value="Plug"/>
    <property type="match status" value="1"/>
</dbReference>
<dbReference type="NCBIfam" id="NF038289">
    <property type="entry name" value="Zn_piracy_ZnuD"/>
    <property type="match status" value="1"/>
</dbReference>
<dbReference type="PANTHER" id="PTHR30069">
    <property type="entry name" value="TONB-DEPENDENT OUTER MEMBRANE RECEPTOR"/>
    <property type="match status" value="1"/>
</dbReference>
<evidence type="ECO:0000256" key="4">
    <source>
        <dbReference type="ARBA" id="ARBA00022692"/>
    </source>
</evidence>
<evidence type="ECO:0000256" key="13">
    <source>
        <dbReference type="SAM" id="SignalP"/>
    </source>
</evidence>
<dbReference type="EMBL" id="CP029397">
    <property type="protein sequence ID" value="AWL28103.1"/>
    <property type="molecule type" value="Genomic_DNA"/>
</dbReference>
<dbReference type="InterPro" id="IPR037066">
    <property type="entry name" value="Plug_dom_sf"/>
</dbReference>
<keyword evidence="3 9" id="KW-1134">Transmembrane beta strand</keyword>
<dbReference type="Gene3D" id="2.40.170.20">
    <property type="entry name" value="TonB-dependent receptor, beta-barrel domain"/>
    <property type="match status" value="1"/>
</dbReference>
<dbReference type="InterPro" id="IPR036942">
    <property type="entry name" value="Beta-barrel_TonB_sf"/>
</dbReference>
<evidence type="ECO:0000256" key="3">
    <source>
        <dbReference type="ARBA" id="ARBA00022452"/>
    </source>
</evidence>
<evidence type="ECO:0000313" key="16">
    <source>
        <dbReference type="EMBL" id="AWL28103.1"/>
    </source>
</evidence>
<dbReference type="InterPro" id="IPR000531">
    <property type="entry name" value="Beta-barrel_TonB"/>
</dbReference>
<dbReference type="InterPro" id="IPR012910">
    <property type="entry name" value="Plug_dom"/>
</dbReference>
<feature type="compositionally biased region" description="Basic and acidic residues" evidence="12">
    <location>
        <begin position="298"/>
        <end position="330"/>
    </location>
</feature>